<dbReference type="PANTHER" id="PTHR22926:SF5">
    <property type="entry name" value="PHOSPHO-N-ACETYLMURAMOYL-PENTAPEPTIDE-TRANSFERASE HOMOLOG"/>
    <property type="match status" value="1"/>
</dbReference>
<dbReference type="HAMAP" id="MF_00038">
    <property type="entry name" value="MraY"/>
    <property type="match status" value="1"/>
</dbReference>
<evidence type="ECO:0000256" key="5">
    <source>
        <dbReference type="ARBA" id="ARBA00022692"/>
    </source>
</evidence>
<comment type="cofactor">
    <cofactor evidence="12 14">
        <name>Mg(2+)</name>
        <dbReference type="ChEBI" id="CHEBI:18420"/>
    </cofactor>
</comment>
<feature type="transmembrane region" description="Helical" evidence="12">
    <location>
        <begin position="297"/>
        <end position="317"/>
    </location>
</feature>
<keyword evidence="4 12" id="KW-0808">Transferase</keyword>
<keyword evidence="11 12" id="KW-0961">Cell wall biogenesis/degradation</keyword>
<keyword evidence="12 14" id="KW-0479">Metal-binding</keyword>
<keyword evidence="5 12" id="KW-0812">Transmembrane</keyword>
<dbReference type="PROSITE" id="PS01348">
    <property type="entry name" value="MRAY_2"/>
    <property type="match status" value="1"/>
</dbReference>
<organism evidence="15 16">
    <name type="scientific">Gimesia maris</name>
    <dbReference type="NCBI Taxonomy" id="122"/>
    <lineage>
        <taxon>Bacteria</taxon>
        <taxon>Pseudomonadati</taxon>
        <taxon>Planctomycetota</taxon>
        <taxon>Planctomycetia</taxon>
        <taxon>Planctomycetales</taxon>
        <taxon>Planctomycetaceae</taxon>
        <taxon>Gimesia</taxon>
    </lineage>
</organism>
<evidence type="ECO:0000256" key="1">
    <source>
        <dbReference type="ARBA" id="ARBA00004141"/>
    </source>
</evidence>
<keyword evidence="12 14" id="KW-0460">Magnesium</keyword>
<evidence type="ECO:0000313" key="15">
    <source>
        <dbReference type="EMBL" id="HCO23233.1"/>
    </source>
</evidence>
<feature type="transmembrane region" description="Helical" evidence="12">
    <location>
        <begin position="105"/>
        <end position="121"/>
    </location>
</feature>
<evidence type="ECO:0000256" key="2">
    <source>
        <dbReference type="ARBA" id="ARBA00005583"/>
    </source>
</evidence>
<evidence type="ECO:0000256" key="3">
    <source>
        <dbReference type="ARBA" id="ARBA00022618"/>
    </source>
</evidence>
<comment type="pathway">
    <text evidence="12">Cell wall biogenesis; peptidoglycan biosynthesis.</text>
</comment>
<dbReference type="GO" id="GO:0051992">
    <property type="term" value="F:UDP-N-acetylmuramoyl-L-alanyl-D-glutamyl-meso-2,6-diaminopimelyl-D-alanyl-D-alanine:undecaprenyl-phosphate transferase activity"/>
    <property type="evidence" value="ECO:0007669"/>
    <property type="project" value="RHEA"/>
</dbReference>
<dbReference type="GO" id="GO:0046872">
    <property type="term" value="F:metal ion binding"/>
    <property type="evidence" value="ECO:0007669"/>
    <property type="project" value="UniProtKB-KW"/>
</dbReference>
<dbReference type="GO" id="GO:0009252">
    <property type="term" value="P:peptidoglycan biosynthetic process"/>
    <property type="evidence" value="ECO:0007669"/>
    <property type="project" value="UniProtKB-UniRule"/>
</dbReference>
<protein>
    <recommendedName>
        <fullName evidence="12 13">Phospho-N-acetylmuramoyl-pentapeptide-transferase</fullName>
        <ecNumber evidence="12 13">2.7.8.13</ecNumber>
    </recommendedName>
    <alternativeName>
        <fullName evidence="12">UDP-MurNAc-pentapeptide phosphotransferase</fullName>
    </alternativeName>
</protein>
<evidence type="ECO:0000256" key="10">
    <source>
        <dbReference type="ARBA" id="ARBA00023306"/>
    </source>
</evidence>
<dbReference type="PANTHER" id="PTHR22926">
    <property type="entry name" value="PHOSPHO-N-ACETYLMURAMOYL-PENTAPEPTIDE-TRANSFERASE"/>
    <property type="match status" value="1"/>
</dbReference>
<evidence type="ECO:0000313" key="16">
    <source>
        <dbReference type="Proteomes" id="UP000263642"/>
    </source>
</evidence>
<dbReference type="EMBL" id="DQAY01000055">
    <property type="protein sequence ID" value="HCO23233.1"/>
    <property type="molecule type" value="Genomic_DNA"/>
</dbReference>
<feature type="transmembrane region" description="Helical" evidence="12">
    <location>
        <begin position="78"/>
        <end position="99"/>
    </location>
</feature>
<dbReference type="InterPro" id="IPR018480">
    <property type="entry name" value="PNAcMuramoyl-5peptid_Trfase_CS"/>
</dbReference>
<evidence type="ECO:0000256" key="4">
    <source>
        <dbReference type="ARBA" id="ARBA00022679"/>
    </source>
</evidence>
<dbReference type="RefSeq" id="WP_278440811.1">
    <property type="nucleotide sequence ID" value="NZ_CAXAST010000007.1"/>
</dbReference>
<evidence type="ECO:0000256" key="8">
    <source>
        <dbReference type="ARBA" id="ARBA00022989"/>
    </source>
</evidence>
<sequence>MIIWLVKTFSPLLEQLEVLSTGDSRVFLTARMALASLSSFLIAILLGPLAIRWLEKRFRERVDSDSEKLNEIHASKNATPTMGGIFIVGSILISGLLWADLSNRYVQLGLLTAAGFALLGAYDDWIKLSTTRNGLKPRQKLLVQLIFSCVIGTVLYFDHNRVPSGLDLIMPVTRMVCYLGLFFIPWSMFVMTGSSNAVNLTDGLDGLASGCMVFAGSAFAGLTYLAGHKVMAEYLQVPFIPGAGELSILLGATVGAVLGFLWFNCYPAQVFMGDTGSLPLGALLGFSALVIRQEALLVIAGGVFVVETLSVIIQVFWYRRTGVRVLACSPLHNHYLFKGQHEMKIVVRFWICSALLAIIAISSLKIAT</sequence>
<evidence type="ECO:0000256" key="9">
    <source>
        <dbReference type="ARBA" id="ARBA00023136"/>
    </source>
</evidence>
<comment type="caution">
    <text evidence="15">The sequence shown here is derived from an EMBL/GenBank/DDBJ whole genome shotgun (WGS) entry which is preliminary data.</text>
</comment>
<dbReference type="InterPro" id="IPR000715">
    <property type="entry name" value="Glycosyl_transferase_4"/>
</dbReference>
<keyword evidence="8 12" id="KW-1133">Transmembrane helix</keyword>
<comment type="subcellular location">
    <subcellularLocation>
        <location evidence="12">Cell membrane</location>
        <topology evidence="12">Multi-pass membrane protein</topology>
    </subcellularLocation>
    <subcellularLocation>
        <location evidence="1">Membrane</location>
        <topology evidence="1">Multi-pass membrane protein</topology>
    </subcellularLocation>
</comment>
<evidence type="ECO:0000256" key="13">
    <source>
        <dbReference type="NCBIfam" id="TIGR00445"/>
    </source>
</evidence>
<dbReference type="CDD" id="cd06852">
    <property type="entry name" value="GT_MraY"/>
    <property type="match status" value="1"/>
</dbReference>
<evidence type="ECO:0000256" key="6">
    <source>
        <dbReference type="ARBA" id="ARBA00022960"/>
    </source>
</evidence>
<keyword evidence="7 12" id="KW-0573">Peptidoglycan synthesis</keyword>
<name>A0A3D3R340_9PLAN</name>
<reference evidence="15 16" key="1">
    <citation type="journal article" date="2018" name="Nat. Biotechnol.">
        <title>A standardized bacterial taxonomy based on genome phylogeny substantially revises the tree of life.</title>
        <authorList>
            <person name="Parks D.H."/>
            <person name="Chuvochina M."/>
            <person name="Waite D.W."/>
            <person name="Rinke C."/>
            <person name="Skarshewski A."/>
            <person name="Chaumeil P.A."/>
            <person name="Hugenholtz P."/>
        </authorList>
    </citation>
    <scope>NUCLEOTIDE SEQUENCE [LARGE SCALE GENOMIC DNA]</scope>
    <source>
        <strain evidence="15">UBA9375</strain>
    </source>
</reference>
<dbReference type="GO" id="GO:0051301">
    <property type="term" value="P:cell division"/>
    <property type="evidence" value="ECO:0007669"/>
    <property type="project" value="UniProtKB-KW"/>
</dbReference>
<evidence type="ECO:0000256" key="11">
    <source>
        <dbReference type="ARBA" id="ARBA00023316"/>
    </source>
</evidence>
<dbReference type="GO" id="GO:0008360">
    <property type="term" value="P:regulation of cell shape"/>
    <property type="evidence" value="ECO:0007669"/>
    <property type="project" value="UniProtKB-KW"/>
</dbReference>
<dbReference type="GO" id="GO:0005886">
    <property type="term" value="C:plasma membrane"/>
    <property type="evidence" value="ECO:0007669"/>
    <property type="project" value="UniProtKB-SubCell"/>
</dbReference>
<feature type="transmembrane region" description="Helical" evidence="12">
    <location>
        <begin position="141"/>
        <end position="157"/>
    </location>
</feature>
<dbReference type="GO" id="GO:0071555">
    <property type="term" value="P:cell wall organization"/>
    <property type="evidence" value="ECO:0007669"/>
    <property type="project" value="UniProtKB-KW"/>
</dbReference>
<comment type="similarity">
    <text evidence="2 12">Belongs to the glycosyltransferase 4 family. MraY subfamily.</text>
</comment>
<keyword evidence="9 12" id="KW-0472">Membrane</keyword>
<feature type="transmembrane region" description="Helical" evidence="12">
    <location>
        <begin position="169"/>
        <end position="191"/>
    </location>
</feature>
<evidence type="ECO:0000256" key="7">
    <source>
        <dbReference type="ARBA" id="ARBA00022984"/>
    </source>
</evidence>
<feature type="transmembrane region" description="Helical" evidence="12">
    <location>
        <begin position="345"/>
        <end position="367"/>
    </location>
</feature>
<evidence type="ECO:0000256" key="12">
    <source>
        <dbReference type="HAMAP-Rule" id="MF_00038"/>
    </source>
</evidence>
<dbReference type="EC" id="2.7.8.13" evidence="12 13"/>
<keyword evidence="10 12" id="KW-0131">Cell cycle</keyword>
<keyword evidence="3 12" id="KW-0132">Cell division</keyword>
<dbReference type="UniPathway" id="UPA00219"/>
<evidence type="ECO:0000256" key="14">
    <source>
        <dbReference type="PIRSR" id="PIRSR600715-1"/>
    </source>
</evidence>
<dbReference type="NCBIfam" id="TIGR00445">
    <property type="entry name" value="mraY"/>
    <property type="match status" value="1"/>
</dbReference>
<accession>A0A3D3R340</accession>
<comment type="catalytic activity">
    <reaction evidence="12">
        <text>UDP-N-acetyl-alpha-D-muramoyl-L-alanyl-gamma-D-glutamyl-meso-2,6-diaminopimeloyl-D-alanyl-D-alanine + di-trans,octa-cis-undecaprenyl phosphate = di-trans,octa-cis-undecaprenyl diphospho-N-acetyl-alpha-D-muramoyl-L-alanyl-D-glutamyl-meso-2,6-diaminopimeloyl-D-alanyl-D-alanine + UMP</text>
        <dbReference type="Rhea" id="RHEA:28386"/>
        <dbReference type="ChEBI" id="CHEBI:57865"/>
        <dbReference type="ChEBI" id="CHEBI:60392"/>
        <dbReference type="ChEBI" id="CHEBI:61386"/>
        <dbReference type="ChEBI" id="CHEBI:61387"/>
        <dbReference type="EC" id="2.7.8.13"/>
    </reaction>
</comment>
<dbReference type="Pfam" id="PF00953">
    <property type="entry name" value="Glycos_transf_4"/>
    <property type="match status" value="1"/>
</dbReference>
<feature type="binding site" evidence="14">
    <location>
        <position position="274"/>
    </location>
    <ligand>
        <name>Mg(2+)</name>
        <dbReference type="ChEBI" id="CHEBI:18420"/>
    </ligand>
</feature>
<gene>
    <name evidence="12 15" type="primary">mraY</name>
    <name evidence="15" type="ORF">DIT97_09310</name>
</gene>
<dbReference type="InterPro" id="IPR003524">
    <property type="entry name" value="PNAcMuramoyl-5peptid_Trfase"/>
</dbReference>
<keyword evidence="12" id="KW-1003">Cell membrane</keyword>
<feature type="transmembrane region" description="Helical" evidence="12">
    <location>
        <begin position="270"/>
        <end position="291"/>
    </location>
</feature>
<feature type="transmembrane region" description="Helical" evidence="12">
    <location>
        <begin position="246"/>
        <end position="263"/>
    </location>
</feature>
<feature type="transmembrane region" description="Helical" evidence="12">
    <location>
        <begin position="32"/>
        <end position="51"/>
    </location>
</feature>
<dbReference type="Proteomes" id="UP000263642">
    <property type="component" value="Unassembled WGS sequence"/>
</dbReference>
<dbReference type="PROSITE" id="PS01347">
    <property type="entry name" value="MRAY_1"/>
    <property type="match status" value="1"/>
</dbReference>
<dbReference type="AlphaFoldDB" id="A0A3D3R340"/>
<proteinExistence type="inferred from homology"/>
<feature type="binding site" evidence="14">
    <location>
        <position position="199"/>
    </location>
    <ligand>
        <name>Mg(2+)</name>
        <dbReference type="ChEBI" id="CHEBI:18420"/>
    </ligand>
</feature>
<feature type="transmembrane region" description="Helical" evidence="12">
    <location>
        <begin position="203"/>
        <end position="226"/>
    </location>
</feature>
<dbReference type="GO" id="GO:0008963">
    <property type="term" value="F:phospho-N-acetylmuramoyl-pentapeptide-transferase activity"/>
    <property type="evidence" value="ECO:0007669"/>
    <property type="project" value="UniProtKB-UniRule"/>
</dbReference>
<comment type="function">
    <text evidence="12">Catalyzes the initial step of the lipid cycle reactions in the biosynthesis of the cell wall peptidoglycan: transfers peptidoglycan precursor phospho-MurNAc-pentapeptide from UDP-MurNAc-pentapeptide onto the lipid carrier undecaprenyl phosphate, yielding undecaprenyl-pyrophosphoryl-MurNAc-pentapeptide, known as lipid I.</text>
</comment>
<keyword evidence="6 12" id="KW-0133">Cell shape</keyword>